<feature type="compositionally biased region" description="Basic and acidic residues" evidence="1">
    <location>
        <begin position="119"/>
        <end position="135"/>
    </location>
</feature>
<dbReference type="EnsemblPlants" id="ORUFI01G41550.1">
    <property type="protein sequence ID" value="ORUFI01G41550.1"/>
    <property type="gene ID" value="ORUFI01G41550"/>
</dbReference>
<evidence type="ECO:0000256" key="1">
    <source>
        <dbReference type="SAM" id="MobiDB-lite"/>
    </source>
</evidence>
<organism evidence="2 3">
    <name type="scientific">Oryza rufipogon</name>
    <name type="common">Brownbeard rice</name>
    <name type="synonym">Asian wild rice</name>
    <dbReference type="NCBI Taxonomy" id="4529"/>
    <lineage>
        <taxon>Eukaryota</taxon>
        <taxon>Viridiplantae</taxon>
        <taxon>Streptophyta</taxon>
        <taxon>Embryophyta</taxon>
        <taxon>Tracheophyta</taxon>
        <taxon>Spermatophyta</taxon>
        <taxon>Magnoliopsida</taxon>
        <taxon>Liliopsida</taxon>
        <taxon>Poales</taxon>
        <taxon>Poaceae</taxon>
        <taxon>BOP clade</taxon>
        <taxon>Oryzoideae</taxon>
        <taxon>Oryzeae</taxon>
        <taxon>Oryzinae</taxon>
        <taxon>Oryza</taxon>
    </lineage>
</organism>
<evidence type="ECO:0000313" key="2">
    <source>
        <dbReference type="EnsemblPlants" id="ORUFI01G41550.1"/>
    </source>
</evidence>
<keyword evidence="3" id="KW-1185">Reference proteome</keyword>
<accession>A0A0E0N5E5</accession>
<dbReference type="Gramene" id="ORUFI01G41550.1">
    <property type="protein sequence ID" value="ORUFI01G41550.1"/>
    <property type="gene ID" value="ORUFI01G41550"/>
</dbReference>
<protein>
    <recommendedName>
        <fullName evidence="4">DUF834 domain-containing protein</fullName>
    </recommendedName>
</protein>
<dbReference type="Proteomes" id="UP000008022">
    <property type="component" value="Unassembled WGS sequence"/>
</dbReference>
<dbReference type="HOGENOM" id="CLU_1780252_0_0_1"/>
<evidence type="ECO:0008006" key="4">
    <source>
        <dbReference type="Google" id="ProtNLM"/>
    </source>
</evidence>
<sequence>MVGSATSEFRVSGSGAPEFMVAGTVWGRVGDVEARRRPEISGDGRRGLSMALGSGVVPRSPMVLAPALSSSLARYDSDLALWRREGGDDPDLEWWWWRRGGDCGRWAKEAVTRRRWAKELTTGRRRDGGGDHGAKGEGGGDLWRWAKEAGGWWEEEKRD</sequence>
<feature type="region of interest" description="Disordered" evidence="1">
    <location>
        <begin position="119"/>
        <end position="143"/>
    </location>
</feature>
<proteinExistence type="predicted"/>
<dbReference type="OMA" id="CGRWAKE"/>
<name>A0A0E0N5E5_ORYRU</name>
<dbReference type="AlphaFoldDB" id="A0A0E0N5E5"/>
<evidence type="ECO:0000313" key="3">
    <source>
        <dbReference type="Proteomes" id="UP000008022"/>
    </source>
</evidence>
<reference evidence="2" key="2">
    <citation type="submission" date="2015-06" db="UniProtKB">
        <authorList>
            <consortium name="EnsemblPlants"/>
        </authorList>
    </citation>
    <scope>IDENTIFICATION</scope>
</reference>
<reference evidence="3" key="1">
    <citation type="submission" date="2013-06" db="EMBL/GenBank/DDBJ databases">
        <authorList>
            <person name="Zhao Q."/>
        </authorList>
    </citation>
    <scope>NUCLEOTIDE SEQUENCE</scope>
    <source>
        <strain evidence="3">cv. W1943</strain>
    </source>
</reference>